<accession>A0ABN8JEY6</accession>
<comment type="caution">
    <text evidence="1">The sequence shown here is derived from an EMBL/GenBank/DDBJ whole genome shotgun (WGS) entry which is preliminary data.</text>
</comment>
<gene>
    <name evidence="1" type="ORF">MES5069_130125</name>
</gene>
<protein>
    <submittedName>
        <fullName evidence="1">Uncharacterized protein</fullName>
    </submittedName>
</protein>
<organism evidence="1 2">
    <name type="scientific">Mesorhizobium escarrei</name>
    <dbReference type="NCBI Taxonomy" id="666018"/>
    <lineage>
        <taxon>Bacteria</taxon>
        <taxon>Pseudomonadati</taxon>
        <taxon>Pseudomonadota</taxon>
        <taxon>Alphaproteobacteria</taxon>
        <taxon>Hyphomicrobiales</taxon>
        <taxon>Phyllobacteriaceae</taxon>
        <taxon>Mesorhizobium</taxon>
    </lineage>
</organism>
<keyword evidence="2" id="KW-1185">Reference proteome</keyword>
<reference evidence="1 2" key="1">
    <citation type="submission" date="2022-03" db="EMBL/GenBank/DDBJ databases">
        <authorList>
            <person name="Brunel B."/>
        </authorList>
    </citation>
    <scope>NUCLEOTIDE SEQUENCE [LARGE SCALE GENOMIC DNA]</scope>
    <source>
        <strain evidence="1">STM5069sample</strain>
    </source>
</reference>
<proteinExistence type="predicted"/>
<evidence type="ECO:0000313" key="2">
    <source>
        <dbReference type="Proteomes" id="UP001153050"/>
    </source>
</evidence>
<dbReference type="Proteomes" id="UP001153050">
    <property type="component" value="Unassembled WGS sequence"/>
</dbReference>
<evidence type="ECO:0000313" key="1">
    <source>
        <dbReference type="EMBL" id="CAH2396242.1"/>
    </source>
</evidence>
<sequence length="67" mass="7300">MGLAFASGGHGADFLSKVGDGGANELVGGRVFLPKDEFKFIQIDSEYFSNRKSRLQTLFRVSDSNTL</sequence>
<dbReference type="EMBL" id="CAKXZT010000035">
    <property type="protein sequence ID" value="CAH2396242.1"/>
    <property type="molecule type" value="Genomic_DNA"/>
</dbReference>
<name>A0ABN8JEY6_9HYPH</name>